<gene>
    <name evidence="3" type="ORF">IQ10_00291</name>
</gene>
<reference evidence="3 4" key="1">
    <citation type="journal article" date="2015" name="Stand. Genomic Sci.">
        <title>Genomic Encyclopedia of Bacterial and Archaeal Type Strains, Phase III: the genomes of soil and plant-associated and newly described type strains.</title>
        <authorList>
            <person name="Whitman W.B."/>
            <person name="Woyke T."/>
            <person name="Klenk H.P."/>
            <person name="Zhou Y."/>
            <person name="Lilburn T.G."/>
            <person name="Beck B.J."/>
            <person name="De Vos P."/>
            <person name="Vandamme P."/>
            <person name="Eisen J.A."/>
            <person name="Garrity G."/>
            <person name="Hugenholtz P."/>
            <person name="Kyrpides N.C."/>
        </authorList>
    </citation>
    <scope>NUCLEOTIDE SEQUENCE [LARGE SCALE GENOMIC DNA]</scope>
    <source>
        <strain evidence="3 4">CGMCC 1.10116</strain>
    </source>
</reference>
<comment type="caution">
    <text evidence="3">The sequence shown here is derived from an EMBL/GenBank/DDBJ whole genome shotgun (WGS) entry which is preliminary data.</text>
</comment>
<keyword evidence="2" id="KW-0472">Membrane</keyword>
<feature type="compositionally biased region" description="Low complexity" evidence="1">
    <location>
        <begin position="80"/>
        <end position="90"/>
    </location>
</feature>
<feature type="compositionally biased region" description="Basic and acidic residues" evidence="1">
    <location>
        <begin position="38"/>
        <end position="51"/>
    </location>
</feature>
<name>A0A562QSX3_9BACI</name>
<accession>A0A562QSX3</accession>
<dbReference type="Proteomes" id="UP000315711">
    <property type="component" value="Unassembled WGS sequence"/>
</dbReference>
<dbReference type="EMBL" id="VLKZ01000001">
    <property type="protein sequence ID" value="TWI59868.1"/>
    <property type="molecule type" value="Genomic_DNA"/>
</dbReference>
<evidence type="ECO:0000313" key="4">
    <source>
        <dbReference type="Proteomes" id="UP000315711"/>
    </source>
</evidence>
<feature type="transmembrane region" description="Helical" evidence="2">
    <location>
        <begin position="7"/>
        <end position="27"/>
    </location>
</feature>
<keyword evidence="2" id="KW-1133">Transmembrane helix</keyword>
<keyword evidence="2" id="KW-0812">Transmembrane</keyword>
<evidence type="ECO:0000313" key="3">
    <source>
        <dbReference type="EMBL" id="TWI59868.1"/>
    </source>
</evidence>
<sequence>MRKNKKLLIPFSIGGLMIIAIFVFGSMSVEENIQLTSDKEETNQLETHEDTSVVVNEEADTSENKHRDQEEIVQGQEAGTHPQQETTPKTETTHEMEEDLVHDAKQSQEQPSGLHFSSREEAIQFGLSRFTEEEIAMYHRVAANGLTPEQKATAIQIAYSRFTAEEIAALEAALGR</sequence>
<organism evidence="3 4">
    <name type="scientific">Halalkalibacter nanhaiisediminis</name>
    <dbReference type="NCBI Taxonomy" id="688079"/>
    <lineage>
        <taxon>Bacteria</taxon>
        <taxon>Bacillati</taxon>
        <taxon>Bacillota</taxon>
        <taxon>Bacilli</taxon>
        <taxon>Bacillales</taxon>
        <taxon>Bacillaceae</taxon>
        <taxon>Halalkalibacter</taxon>
    </lineage>
</organism>
<feature type="compositionally biased region" description="Basic and acidic residues" evidence="1">
    <location>
        <begin position="91"/>
        <end position="106"/>
    </location>
</feature>
<evidence type="ECO:0000256" key="2">
    <source>
        <dbReference type="SAM" id="Phobius"/>
    </source>
</evidence>
<keyword evidence="4" id="KW-1185">Reference proteome</keyword>
<dbReference type="AlphaFoldDB" id="A0A562QSX3"/>
<protein>
    <submittedName>
        <fullName evidence="3">Uncharacterized protein</fullName>
    </submittedName>
</protein>
<dbReference type="OrthoDB" id="2943974at2"/>
<feature type="region of interest" description="Disordered" evidence="1">
    <location>
        <begin position="38"/>
        <end position="115"/>
    </location>
</feature>
<proteinExistence type="predicted"/>
<evidence type="ECO:0000256" key="1">
    <source>
        <dbReference type="SAM" id="MobiDB-lite"/>
    </source>
</evidence>
<dbReference type="RefSeq" id="WP_144448692.1">
    <property type="nucleotide sequence ID" value="NZ_VLKZ01000001.1"/>
</dbReference>